<evidence type="ECO:0000256" key="5">
    <source>
        <dbReference type="ARBA" id="ARBA00023180"/>
    </source>
</evidence>
<dbReference type="EMBL" id="JAZGQO010000003">
    <property type="protein sequence ID" value="KAK6188809.1"/>
    <property type="molecule type" value="Genomic_DNA"/>
</dbReference>
<comment type="similarity">
    <text evidence="2">Belongs to the sulfatase family.</text>
</comment>
<keyword evidence="5" id="KW-0325">Glycoprotein</keyword>
<keyword evidence="6" id="KW-0732">Signal</keyword>
<evidence type="ECO:0000313" key="8">
    <source>
        <dbReference type="EMBL" id="KAK6188809.1"/>
    </source>
</evidence>
<dbReference type="InterPro" id="IPR017850">
    <property type="entry name" value="Alkaline_phosphatase_core_sf"/>
</dbReference>
<comment type="caution">
    <text evidence="8">The sequence shown here is derived from an EMBL/GenBank/DDBJ whole genome shotgun (WGS) entry which is preliminary data.</text>
</comment>
<evidence type="ECO:0000256" key="2">
    <source>
        <dbReference type="ARBA" id="ARBA00008779"/>
    </source>
</evidence>
<evidence type="ECO:0000313" key="9">
    <source>
        <dbReference type="Proteomes" id="UP001347796"/>
    </source>
</evidence>
<dbReference type="InterPro" id="IPR000917">
    <property type="entry name" value="Sulfatase_N"/>
</dbReference>
<dbReference type="AlphaFoldDB" id="A0AAN8K6G2"/>
<evidence type="ECO:0000256" key="3">
    <source>
        <dbReference type="ARBA" id="ARBA00022723"/>
    </source>
</evidence>
<accession>A0AAN8K6G2</accession>
<feature type="chain" id="PRO_5042966991" description="Sulfatase N-terminal domain-containing protein" evidence="6">
    <location>
        <begin position="20"/>
        <end position="479"/>
    </location>
</feature>
<sequence>MLVLHVAVVVLMNISWIAAKRPHILFIVADDLGWNDVGYQNPDVITPTIDGLAKQGVIFQSSYVLPICSPSRSTYMSGMYPYKTGMQHIVIGGRQSVCLPLELRTLPQQLKEVGYATHAVGKWNLGFCNLKCIPTYRGFDSFLGYYNTQEDYYNHTFGGYLDLHDGERVAREYDGQYSTHVYTNRTTSIIEAHDPDQPLFIYLPYQSVHYPIQVPDKYADMYPHIGNEGRKKFSGMVTAMDEGIGNITRALQDKGMLDDTIILFTTDNGAELLKYGNNFPLRGGKHTLWEGGTRGVAFMAGAGLQHTGIKYNGLIHSIDWMPTLIGAAGAPQAEVDGVNQWDSIRLNQPSKRSEFIYNLDDFHIPTQGHAAIRVGDWKLILGYPGESDGWTKPMNDTKDTALLYNIYSPGDTPSYLFNITDDPREFHNVAYQHPDIVQKLTKRIQEYRLLMVPAKYPAKDPAADVAAKKNGNAWASGWC</sequence>
<evidence type="ECO:0000256" key="4">
    <source>
        <dbReference type="ARBA" id="ARBA00022837"/>
    </source>
</evidence>
<comment type="cofactor">
    <cofactor evidence="1">
        <name>Ca(2+)</name>
        <dbReference type="ChEBI" id="CHEBI:29108"/>
    </cofactor>
</comment>
<keyword evidence="9" id="KW-1185">Reference proteome</keyword>
<name>A0AAN8K6G2_PATCE</name>
<proteinExistence type="inferred from homology"/>
<reference evidence="8 9" key="1">
    <citation type="submission" date="2024-01" db="EMBL/GenBank/DDBJ databases">
        <title>The genome of the rayed Mediterranean limpet Patella caerulea (Linnaeus, 1758).</title>
        <authorList>
            <person name="Anh-Thu Weber A."/>
            <person name="Halstead-Nussloch G."/>
        </authorList>
    </citation>
    <scope>NUCLEOTIDE SEQUENCE [LARGE SCALE GENOMIC DNA]</scope>
    <source>
        <strain evidence="8">AATW-2023a</strain>
        <tissue evidence="8">Whole specimen</tissue>
    </source>
</reference>
<protein>
    <recommendedName>
        <fullName evidence="7">Sulfatase N-terminal domain-containing protein</fullName>
    </recommendedName>
</protein>
<keyword evidence="4" id="KW-0106">Calcium</keyword>
<keyword evidence="3" id="KW-0479">Metal-binding</keyword>
<evidence type="ECO:0000256" key="1">
    <source>
        <dbReference type="ARBA" id="ARBA00001913"/>
    </source>
</evidence>
<dbReference type="Gene3D" id="3.30.1120.10">
    <property type="match status" value="1"/>
</dbReference>
<dbReference type="SUPFAM" id="SSF53649">
    <property type="entry name" value="Alkaline phosphatase-like"/>
    <property type="match status" value="1"/>
</dbReference>
<dbReference type="Pfam" id="PF00884">
    <property type="entry name" value="Sulfatase"/>
    <property type="match status" value="1"/>
</dbReference>
<dbReference type="InterPro" id="IPR047115">
    <property type="entry name" value="ARSB"/>
</dbReference>
<evidence type="ECO:0000259" key="7">
    <source>
        <dbReference type="Pfam" id="PF00884"/>
    </source>
</evidence>
<feature type="signal peptide" evidence="6">
    <location>
        <begin position="1"/>
        <end position="19"/>
    </location>
</feature>
<feature type="domain" description="Sulfatase N-terminal" evidence="7">
    <location>
        <begin position="22"/>
        <end position="330"/>
    </location>
</feature>
<organism evidence="8 9">
    <name type="scientific">Patella caerulea</name>
    <name type="common">Rayed Mediterranean limpet</name>
    <dbReference type="NCBI Taxonomy" id="87958"/>
    <lineage>
        <taxon>Eukaryota</taxon>
        <taxon>Metazoa</taxon>
        <taxon>Spiralia</taxon>
        <taxon>Lophotrochozoa</taxon>
        <taxon>Mollusca</taxon>
        <taxon>Gastropoda</taxon>
        <taxon>Patellogastropoda</taxon>
        <taxon>Patelloidea</taxon>
        <taxon>Patellidae</taxon>
        <taxon>Patella</taxon>
    </lineage>
</organism>
<dbReference type="PANTHER" id="PTHR10342">
    <property type="entry name" value="ARYLSULFATASE"/>
    <property type="match status" value="1"/>
</dbReference>
<dbReference type="Gene3D" id="3.40.720.10">
    <property type="entry name" value="Alkaline Phosphatase, subunit A"/>
    <property type="match status" value="1"/>
</dbReference>
<dbReference type="PANTHER" id="PTHR10342:SF273">
    <property type="entry name" value="RE14504P"/>
    <property type="match status" value="1"/>
</dbReference>
<evidence type="ECO:0000256" key="6">
    <source>
        <dbReference type="SAM" id="SignalP"/>
    </source>
</evidence>
<dbReference type="Proteomes" id="UP001347796">
    <property type="component" value="Unassembled WGS sequence"/>
</dbReference>
<dbReference type="CDD" id="cd16029">
    <property type="entry name" value="4-S"/>
    <property type="match status" value="1"/>
</dbReference>
<gene>
    <name evidence="8" type="ORF">SNE40_004909</name>
</gene>
<dbReference type="GO" id="GO:0046872">
    <property type="term" value="F:metal ion binding"/>
    <property type="evidence" value="ECO:0007669"/>
    <property type="project" value="UniProtKB-KW"/>
</dbReference>
<dbReference type="GO" id="GO:0008484">
    <property type="term" value="F:sulfuric ester hydrolase activity"/>
    <property type="evidence" value="ECO:0007669"/>
    <property type="project" value="InterPro"/>
</dbReference>